<protein>
    <submittedName>
        <fullName evidence="3">AAA family ATPase</fullName>
    </submittedName>
</protein>
<dbReference type="PANTHER" id="PTHR32114:SF2">
    <property type="entry name" value="ABC TRANSPORTER ABCH.3"/>
    <property type="match status" value="1"/>
</dbReference>
<name>A0A5D8Z9N7_9GAMM</name>
<dbReference type="EMBL" id="VTRV01000027">
    <property type="protein sequence ID" value="TZF90773.1"/>
    <property type="molecule type" value="Genomic_DNA"/>
</dbReference>
<evidence type="ECO:0000313" key="3">
    <source>
        <dbReference type="EMBL" id="TZF90773.1"/>
    </source>
</evidence>
<reference evidence="3 4" key="1">
    <citation type="submission" date="2019-08" db="EMBL/GenBank/DDBJ databases">
        <title>Draft genome sequence of Lysobacter sp. UKS-15.</title>
        <authorList>
            <person name="Im W.-T."/>
        </authorList>
    </citation>
    <scope>NUCLEOTIDE SEQUENCE [LARGE SCALE GENOMIC DNA]</scope>
    <source>
        <strain evidence="3 4">UKS-15</strain>
    </source>
</reference>
<sequence>MLVGRRRWLADADHRRGAAVKLAYVEVAGFRGYRKAIRVDFCPGFNIVDGRNGVGKSTIFDAVEFALTGTLSKYDDAKAAGESVADYVWWRGRGKAPGDRYVEVGFVGSEGEHSIRRTPFETPDAAVLDRLSSALCDVEVAPVDNLVRLCAASIIRDEQIASLSLDLKETDRYVLLRDALGATNAETWIEKGQRLTNTAKSRLAQANADVSQLTSELGAAKRRLDDVEARIASEVVVGDAVSRLRDLTGSEESADALISVARRRLAELRAAVDQQRQLAAKRDQIDELRHALPDMAGAVESAQAALKDADHRLQAISQDLSGHGSVGLNNQARDIATLAALAGTIGLTDGACPVCKSAHTPEEFGRKIEELAQLARQLDARAAEIATLEEERRMVTVARDAAQLVFNARSNEHAAAVAQVDEFDRLSSSQVDFAVANLYADRDLASVAEAIERDMRILETMRVSDEFERAKKEAAVVDERLTRAQERAGTARRAVALAQSLHDAARRAAGETLDQRLERVLPLMSELYRRLKPHPHWRDIEYSIRGDVRKFLRLQVGENLNPQFIFSSGQRRATGLAFLLSVKLSLAWSKWKTIMLDDPVQHVDDFRTVHLAEVAAQLVRDGQQVICAVEDVALADLLSRRLPVLEMGDAKRISVAPDEEGDFSIQAQTLLSPLPQHVFRARSLDKVG</sequence>
<evidence type="ECO:0000313" key="4">
    <source>
        <dbReference type="Proteomes" id="UP000323164"/>
    </source>
</evidence>
<dbReference type="InterPro" id="IPR038729">
    <property type="entry name" value="Rad50/SbcC_AAA"/>
</dbReference>
<dbReference type="InterPro" id="IPR027417">
    <property type="entry name" value="P-loop_NTPase"/>
</dbReference>
<dbReference type="GO" id="GO:0016887">
    <property type="term" value="F:ATP hydrolysis activity"/>
    <property type="evidence" value="ECO:0007669"/>
    <property type="project" value="InterPro"/>
</dbReference>
<feature type="domain" description="Rad50/SbcC-type AAA" evidence="2">
    <location>
        <begin position="26"/>
        <end position="318"/>
    </location>
</feature>
<dbReference type="AlphaFoldDB" id="A0A5D8Z9N7"/>
<dbReference type="GO" id="GO:0006302">
    <property type="term" value="P:double-strand break repair"/>
    <property type="evidence" value="ECO:0007669"/>
    <property type="project" value="InterPro"/>
</dbReference>
<organism evidence="3 4">
    <name type="scientific">Cognatilysobacter lacus</name>
    <dbReference type="NCBI Taxonomy" id="1643323"/>
    <lineage>
        <taxon>Bacteria</taxon>
        <taxon>Pseudomonadati</taxon>
        <taxon>Pseudomonadota</taxon>
        <taxon>Gammaproteobacteria</taxon>
        <taxon>Lysobacterales</taxon>
        <taxon>Lysobacteraceae</taxon>
        <taxon>Cognatilysobacter</taxon>
    </lineage>
</organism>
<feature type="coiled-coil region" evidence="1">
    <location>
        <begin position="203"/>
        <end position="230"/>
    </location>
</feature>
<evidence type="ECO:0000259" key="2">
    <source>
        <dbReference type="Pfam" id="PF13476"/>
    </source>
</evidence>
<feature type="coiled-coil region" evidence="1">
    <location>
        <begin position="258"/>
        <end position="319"/>
    </location>
</feature>
<dbReference type="Pfam" id="PF13476">
    <property type="entry name" value="AAA_23"/>
    <property type="match status" value="1"/>
</dbReference>
<gene>
    <name evidence="3" type="ORF">FW784_03985</name>
</gene>
<keyword evidence="4" id="KW-1185">Reference proteome</keyword>
<dbReference type="Gene3D" id="3.40.50.300">
    <property type="entry name" value="P-loop containing nucleotide triphosphate hydrolases"/>
    <property type="match status" value="2"/>
</dbReference>
<comment type="caution">
    <text evidence="3">The sequence shown here is derived from an EMBL/GenBank/DDBJ whole genome shotgun (WGS) entry which is preliminary data.</text>
</comment>
<dbReference type="Proteomes" id="UP000323164">
    <property type="component" value="Unassembled WGS sequence"/>
</dbReference>
<evidence type="ECO:0000256" key="1">
    <source>
        <dbReference type="SAM" id="Coils"/>
    </source>
</evidence>
<proteinExistence type="predicted"/>
<dbReference type="PANTHER" id="PTHR32114">
    <property type="entry name" value="ABC TRANSPORTER ABCH.3"/>
    <property type="match status" value="1"/>
</dbReference>
<keyword evidence="1" id="KW-0175">Coiled coil</keyword>
<dbReference type="OrthoDB" id="8670240at2"/>
<dbReference type="SUPFAM" id="SSF52540">
    <property type="entry name" value="P-loop containing nucleoside triphosphate hydrolases"/>
    <property type="match status" value="1"/>
</dbReference>
<accession>A0A5D8Z9N7</accession>